<dbReference type="PANTHER" id="PTHR10954:SF18">
    <property type="entry name" value="RIBONUCLEASE HII"/>
    <property type="match status" value="1"/>
</dbReference>
<evidence type="ECO:0000313" key="16">
    <source>
        <dbReference type="Proteomes" id="UP000178127"/>
    </source>
</evidence>
<comment type="similarity">
    <text evidence="5 13">Belongs to the RNase HII family.</text>
</comment>
<dbReference type="EMBL" id="MEVD01000021">
    <property type="protein sequence ID" value="OGC52800.1"/>
    <property type="molecule type" value="Genomic_DNA"/>
</dbReference>
<comment type="function">
    <text evidence="3 13">Endonuclease that specifically degrades the RNA of RNA-DNA hybrids.</text>
</comment>
<keyword evidence="6" id="KW-0963">Cytoplasm</keyword>
<keyword evidence="7 12" id="KW-0540">Nuclease</keyword>
<accession>A0A1F4V723</accession>
<dbReference type="SUPFAM" id="SSF53098">
    <property type="entry name" value="Ribonuclease H-like"/>
    <property type="match status" value="1"/>
</dbReference>
<gene>
    <name evidence="15" type="ORF">A3D91_02075</name>
</gene>
<evidence type="ECO:0000256" key="9">
    <source>
        <dbReference type="ARBA" id="ARBA00022759"/>
    </source>
</evidence>
<dbReference type="GO" id="GO:0006298">
    <property type="term" value="P:mismatch repair"/>
    <property type="evidence" value="ECO:0007669"/>
    <property type="project" value="TreeGrafter"/>
</dbReference>
<evidence type="ECO:0000256" key="2">
    <source>
        <dbReference type="ARBA" id="ARBA00001946"/>
    </source>
</evidence>
<evidence type="ECO:0000256" key="4">
    <source>
        <dbReference type="ARBA" id="ARBA00004496"/>
    </source>
</evidence>
<dbReference type="InterPro" id="IPR001352">
    <property type="entry name" value="RNase_HII/HIII"/>
</dbReference>
<dbReference type="AlphaFoldDB" id="A0A1F4V723"/>
<feature type="binding site" evidence="12">
    <location>
        <position position="35"/>
    </location>
    <ligand>
        <name>a divalent metal cation</name>
        <dbReference type="ChEBI" id="CHEBI:60240"/>
    </ligand>
</feature>
<feature type="domain" description="RNase H type-2" evidence="14">
    <location>
        <begin position="29"/>
        <end position="247"/>
    </location>
</feature>
<dbReference type="InterPro" id="IPR024567">
    <property type="entry name" value="RNase_HII/HIII_dom"/>
</dbReference>
<evidence type="ECO:0000256" key="13">
    <source>
        <dbReference type="RuleBase" id="RU003515"/>
    </source>
</evidence>
<name>A0A1F4V723_UNCKA</name>
<evidence type="ECO:0000256" key="12">
    <source>
        <dbReference type="PROSITE-ProRule" id="PRU01319"/>
    </source>
</evidence>
<comment type="caution">
    <text evidence="15">The sequence shown here is derived from an EMBL/GenBank/DDBJ whole genome shotgun (WGS) entry which is preliminary data.</text>
</comment>
<dbReference type="PROSITE" id="PS51975">
    <property type="entry name" value="RNASE_H_2"/>
    <property type="match status" value="1"/>
</dbReference>
<comment type="catalytic activity">
    <reaction evidence="1 12 13">
        <text>Endonucleolytic cleavage to 5'-phosphomonoester.</text>
        <dbReference type="EC" id="3.1.26.4"/>
    </reaction>
</comment>
<evidence type="ECO:0000256" key="6">
    <source>
        <dbReference type="ARBA" id="ARBA00022490"/>
    </source>
</evidence>
<dbReference type="EC" id="3.1.26.4" evidence="13"/>
<dbReference type="NCBIfam" id="NF000595">
    <property type="entry name" value="PRK00015.1-3"/>
    <property type="match status" value="1"/>
</dbReference>
<proteinExistence type="inferred from homology"/>
<evidence type="ECO:0000256" key="3">
    <source>
        <dbReference type="ARBA" id="ARBA00004065"/>
    </source>
</evidence>
<dbReference type="GO" id="GO:0032299">
    <property type="term" value="C:ribonuclease H2 complex"/>
    <property type="evidence" value="ECO:0007669"/>
    <property type="project" value="TreeGrafter"/>
</dbReference>
<dbReference type="CDD" id="cd07182">
    <property type="entry name" value="RNase_HII_bacteria_HII_like"/>
    <property type="match status" value="1"/>
</dbReference>
<dbReference type="Proteomes" id="UP000178127">
    <property type="component" value="Unassembled WGS sequence"/>
</dbReference>
<evidence type="ECO:0000256" key="5">
    <source>
        <dbReference type="ARBA" id="ARBA00007383"/>
    </source>
</evidence>
<evidence type="ECO:0000256" key="1">
    <source>
        <dbReference type="ARBA" id="ARBA00000077"/>
    </source>
</evidence>
<evidence type="ECO:0000259" key="14">
    <source>
        <dbReference type="PROSITE" id="PS51975"/>
    </source>
</evidence>
<evidence type="ECO:0000256" key="11">
    <source>
        <dbReference type="ARBA" id="ARBA00023211"/>
    </source>
</evidence>
<dbReference type="Pfam" id="PF01351">
    <property type="entry name" value="RNase_HII"/>
    <property type="match status" value="2"/>
</dbReference>
<keyword evidence="10 12" id="KW-0378">Hydrolase</keyword>
<dbReference type="STRING" id="1802620.A3D91_02075"/>
<dbReference type="InterPro" id="IPR012337">
    <property type="entry name" value="RNaseH-like_sf"/>
</dbReference>
<organism evidence="15 16">
    <name type="scientific">candidate division WWE3 bacterium RIFCSPHIGHO2_02_FULL_38_14</name>
    <dbReference type="NCBI Taxonomy" id="1802620"/>
    <lineage>
        <taxon>Bacteria</taxon>
        <taxon>Katanobacteria</taxon>
    </lineage>
</organism>
<dbReference type="PANTHER" id="PTHR10954">
    <property type="entry name" value="RIBONUCLEASE H2 SUBUNIT A"/>
    <property type="match status" value="1"/>
</dbReference>
<reference evidence="15 16" key="1">
    <citation type="journal article" date="2016" name="Nat. Commun.">
        <title>Thousands of microbial genomes shed light on interconnected biogeochemical processes in an aquifer system.</title>
        <authorList>
            <person name="Anantharaman K."/>
            <person name="Brown C.T."/>
            <person name="Hug L.A."/>
            <person name="Sharon I."/>
            <person name="Castelle C.J."/>
            <person name="Probst A.J."/>
            <person name="Thomas B.C."/>
            <person name="Singh A."/>
            <person name="Wilkins M.J."/>
            <person name="Karaoz U."/>
            <person name="Brodie E.L."/>
            <person name="Williams K.H."/>
            <person name="Hubbard S.S."/>
            <person name="Banfield J.F."/>
        </authorList>
    </citation>
    <scope>NUCLEOTIDE SEQUENCE [LARGE SCALE GENOMIC DNA]</scope>
</reference>
<dbReference type="InterPro" id="IPR022898">
    <property type="entry name" value="RNase_HII"/>
</dbReference>
<dbReference type="GO" id="GO:0046872">
    <property type="term" value="F:metal ion binding"/>
    <property type="evidence" value="ECO:0007669"/>
    <property type="project" value="UniProtKB-KW"/>
</dbReference>
<protein>
    <recommendedName>
        <fullName evidence="13">Ribonuclease</fullName>
        <ecNumber evidence="13">3.1.26.4</ecNumber>
    </recommendedName>
</protein>
<feature type="binding site" evidence="12">
    <location>
        <position position="36"/>
    </location>
    <ligand>
        <name>a divalent metal cation</name>
        <dbReference type="ChEBI" id="CHEBI:60240"/>
    </ligand>
</feature>
<evidence type="ECO:0000256" key="8">
    <source>
        <dbReference type="ARBA" id="ARBA00022723"/>
    </source>
</evidence>
<keyword evidence="9 12" id="KW-0255">Endonuclease</keyword>
<dbReference type="InterPro" id="IPR036397">
    <property type="entry name" value="RNaseH_sf"/>
</dbReference>
<evidence type="ECO:0000256" key="10">
    <source>
        <dbReference type="ARBA" id="ARBA00022801"/>
    </source>
</evidence>
<evidence type="ECO:0000313" key="15">
    <source>
        <dbReference type="EMBL" id="OGC52800.1"/>
    </source>
</evidence>
<feature type="binding site" evidence="12">
    <location>
        <position position="152"/>
    </location>
    <ligand>
        <name>a divalent metal cation</name>
        <dbReference type="ChEBI" id="CHEBI:60240"/>
    </ligand>
</feature>
<sequence length="251" mass="28245">MRNTPAWIINPSKSHLMIYESNLLKKGIEYIAGVDEVGRGALAGPMVVASVILNPIHLKLLADIFVGREIHTNNDIVSGILEKYNQIRDSKLLLSAKREELSIFIKNNAVAYSIEIVDNTTIDDIGVSKCTQIGFFNAISKLSVKAEHILTDLFPIKVIKKMIQTNIVKGDNKSISIASASIIAKVFRDDLITKMYESREEYKPYLFNKNKAYGTQEHLKALYKFGPCDIHRKSFEPVKSMVGIKRDKKSM</sequence>
<dbReference type="Gene3D" id="3.30.420.10">
    <property type="entry name" value="Ribonuclease H-like superfamily/Ribonuclease H"/>
    <property type="match status" value="1"/>
</dbReference>
<comment type="subcellular location">
    <subcellularLocation>
        <location evidence="4">Cytoplasm</location>
    </subcellularLocation>
</comment>
<comment type="cofactor">
    <cofactor evidence="12">
        <name>Mn(2+)</name>
        <dbReference type="ChEBI" id="CHEBI:29035"/>
    </cofactor>
    <cofactor evidence="12">
        <name>Mg(2+)</name>
        <dbReference type="ChEBI" id="CHEBI:18420"/>
    </cofactor>
    <text evidence="12">Manganese or magnesium. Binds 1 divalent metal ion per monomer in the absence of substrate. May bind a second metal ion after substrate binding.</text>
</comment>
<dbReference type="GO" id="GO:0005737">
    <property type="term" value="C:cytoplasm"/>
    <property type="evidence" value="ECO:0007669"/>
    <property type="project" value="UniProtKB-SubCell"/>
</dbReference>
<keyword evidence="8 12" id="KW-0479">Metal-binding</keyword>
<keyword evidence="11" id="KW-0464">Manganese</keyword>
<dbReference type="GO" id="GO:0004523">
    <property type="term" value="F:RNA-DNA hybrid ribonuclease activity"/>
    <property type="evidence" value="ECO:0007669"/>
    <property type="project" value="UniProtKB-UniRule"/>
</dbReference>
<comment type="cofactor">
    <cofactor evidence="2">
        <name>Mg(2+)</name>
        <dbReference type="ChEBI" id="CHEBI:18420"/>
    </cofactor>
</comment>
<dbReference type="GO" id="GO:0003723">
    <property type="term" value="F:RNA binding"/>
    <property type="evidence" value="ECO:0007669"/>
    <property type="project" value="UniProtKB-UniRule"/>
</dbReference>
<evidence type="ECO:0000256" key="7">
    <source>
        <dbReference type="ARBA" id="ARBA00022722"/>
    </source>
</evidence>
<dbReference type="GO" id="GO:0043137">
    <property type="term" value="P:DNA replication, removal of RNA primer"/>
    <property type="evidence" value="ECO:0007669"/>
    <property type="project" value="TreeGrafter"/>
</dbReference>